<evidence type="ECO:0000256" key="1">
    <source>
        <dbReference type="ARBA" id="ARBA00004651"/>
    </source>
</evidence>
<evidence type="ECO:0000256" key="4">
    <source>
        <dbReference type="ARBA" id="ARBA00022692"/>
    </source>
</evidence>
<reference evidence="8 9" key="1">
    <citation type="journal article" date="2017" name="ISME J.">
        <title>Potential for microbial H2 and metal transformations associated with novel bacteria and archaea in deep terrestrial subsurface sediments.</title>
        <authorList>
            <person name="Hernsdorf A.W."/>
            <person name="Amano Y."/>
            <person name="Miyakawa K."/>
            <person name="Ise K."/>
            <person name="Suzuki Y."/>
            <person name="Anantharaman K."/>
            <person name="Probst A."/>
            <person name="Burstein D."/>
            <person name="Thomas B.C."/>
            <person name="Banfield J.F."/>
        </authorList>
    </citation>
    <scope>NUCLEOTIDE SEQUENCE [LARGE SCALE GENOMIC DNA]</scope>
    <source>
        <strain evidence="8">HGW-Wallbacteria-1</strain>
    </source>
</reference>
<sequence length="1076" mass="117584">MFDNFLRFILKDRVLTLFIGAMILVGGFFSWKSLTIDAFPDVTNVQVMLLTELHGLSPAEVERQITYPIETALGGLPGVTLVRSLSQSGLSQVVVVFTDETDIYFAREQVFQRIASVRENLPDGAEPVMGPISTGLGEIMQYSLDSGWHCDNHREAWSQEPGKCRICNEPLRAPSSDLTDLRSLQDWIVSPQLRRLQGVNEVNSFGGRVKVYEINPDPELLKKHDITLDDLVTVLSRNNSNATGGFIVKDWEQVNIVSKGLIRTLDDISGTVVRASEGVPVRISDIAKVNTSYEIRTGAVTRDGKGETVIGMTIMLKGANSKQVVDRIREELPSIQGTLPRDVALRPFYDRTDLIEACVGTVTSALGQGAILIILVLMFFLGDFRTALTVTLTLPLVAAMTFMMMNFFGISANLMTLGGLAIAIGVVVDGSIIVAENMVRHFNMVDGSDDTLHQRAFRGVMEVARPVIFAVIVIIVVFLPLFSLENLEGKMFKPLAVTMIMALGASLLVALTVVPALCSLLSSKGVREGGVSRVLEFIHRIHMPAFHFAMRHRTVTLGAALAVLAATVSLIPRLGTEFLPDLDEGAIAVNIVRLPTASVDGSAAQCVEIEKALLKKFPQIRSVVSKTGRPVIAEDPMGPEQSDLIISLVSRDQWKPFRTRLELVAAIEMELARFPGIKPAFSQPIALRVNELISGIKSDLAVKIFGPDMDVLKSTAESISPIIGSISGARDVKIEQVTGVSQIDLILDREAMAVHMIDVQTVNDLVQTAFRGRTATVIYEGQQRFDARIRLPEEYRRDMTALSSLLIPSPAGYRVPLSQIAVIQKREVAAQISREEFSRRIIVECNVRGRDLGGFVNEAREKLDSIVRNLPEGYRLSFGGQFENQERAMRRLSILVPIALTLIFLMIFTALGDARSTLLILLNLPFGLVGGVLAIYFFGLNLSVAASIGFIALFGVAVEDALVLVSFADQLYREGMDSVTAISEACRLRLRPLLMTTLTTLLGLLPLLYATGSGSEIQRPLVAVVFGGMVSSLLLEFLVLPVAYVFIRGDVSPTESSMDSSSDGAEEGNALMRILQ</sequence>
<dbReference type="Gene3D" id="3.30.2090.10">
    <property type="entry name" value="Multidrug efflux transporter AcrB TolC docking domain, DN and DC subdomains"/>
    <property type="match status" value="2"/>
</dbReference>
<dbReference type="GO" id="GO:0005886">
    <property type="term" value="C:plasma membrane"/>
    <property type="evidence" value="ECO:0007669"/>
    <property type="project" value="UniProtKB-SubCell"/>
</dbReference>
<dbReference type="PRINTS" id="PR00702">
    <property type="entry name" value="ACRIFLAVINRP"/>
</dbReference>
<feature type="transmembrane region" description="Helical" evidence="7">
    <location>
        <begin position="414"/>
        <end position="435"/>
    </location>
</feature>
<dbReference type="InterPro" id="IPR027463">
    <property type="entry name" value="AcrB_DN_DC_subdom"/>
</dbReference>
<comment type="caution">
    <text evidence="8">The sequence shown here is derived from an EMBL/GenBank/DDBJ whole genome shotgun (WGS) entry which is preliminary data.</text>
</comment>
<dbReference type="InterPro" id="IPR001036">
    <property type="entry name" value="Acrflvin-R"/>
</dbReference>
<dbReference type="SUPFAM" id="SSF82866">
    <property type="entry name" value="Multidrug efflux transporter AcrB transmembrane domain"/>
    <property type="match status" value="2"/>
</dbReference>
<comment type="subcellular location">
    <subcellularLocation>
        <location evidence="1">Cell membrane</location>
        <topology evidence="1">Multi-pass membrane protein</topology>
    </subcellularLocation>
</comment>
<dbReference type="Gene3D" id="3.30.70.1320">
    <property type="entry name" value="Multidrug efflux transporter AcrB pore domain like"/>
    <property type="match status" value="1"/>
</dbReference>
<dbReference type="EMBL" id="PGXC01000014">
    <property type="protein sequence ID" value="PKK89659.1"/>
    <property type="molecule type" value="Genomic_DNA"/>
</dbReference>
<evidence type="ECO:0000256" key="5">
    <source>
        <dbReference type="ARBA" id="ARBA00022989"/>
    </source>
</evidence>
<keyword evidence="3" id="KW-1003">Cell membrane</keyword>
<dbReference type="Gene3D" id="1.20.1640.10">
    <property type="entry name" value="Multidrug efflux transporter AcrB transmembrane domain"/>
    <property type="match status" value="2"/>
</dbReference>
<dbReference type="AlphaFoldDB" id="A0A2N1PMU4"/>
<feature type="transmembrane region" description="Helical" evidence="7">
    <location>
        <begin position="388"/>
        <end position="408"/>
    </location>
</feature>
<keyword evidence="4 7" id="KW-0812">Transmembrane</keyword>
<dbReference type="Pfam" id="PF00873">
    <property type="entry name" value="ACR_tran"/>
    <property type="match status" value="1"/>
</dbReference>
<gene>
    <name evidence="8" type="ORF">CVV64_13355</name>
</gene>
<keyword evidence="6 7" id="KW-0472">Membrane</keyword>
<evidence type="ECO:0000256" key="7">
    <source>
        <dbReference type="SAM" id="Phobius"/>
    </source>
</evidence>
<dbReference type="NCBIfam" id="TIGR00914">
    <property type="entry name" value="2A0601"/>
    <property type="match status" value="1"/>
</dbReference>
<feature type="transmembrane region" description="Helical" evidence="7">
    <location>
        <begin position="555"/>
        <end position="574"/>
    </location>
</feature>
<organism evidence="8 9">
    <name type="scientific">Candidatus Wallbacteria bacterium HGW-Wallbacteria-1</name>
    <dbReference type="NCBI Taxonomy" id="2013854"/>
    <lineage>
        <taxon>Bacteria</taxon>
        <taxon>Candidatus Walliibacteriota</taxon>
    </lineage>
</organism>
<feature type="transmembrane region" description="Helical" evidence="7">
    <location>
        <begin position="12"/>
        <end position="31"/>
    </location>
</feature>
<proteinExistence type="predicted"/>
<feature type="transmembrane region" description="Helical" evidence="7">
    <location>
        <begin position="892"/>
        <end position="911"/>
    </location>
</feature>
<evidence type="ECO:0000256" key="3">
    <source>
        <dbReference type="ARBA" id="ARBA00022475"/>
    </source>
</evidence>
<dbReference type="Proteomes" id="UP000233256">
    <property type="component" value="Unassembled WGS sequence"/>
</dbReference>
<dbReference type="PANTHER" id="PTHR32063:SF24">
    <property type="entry name" value="CATION EFFLUX SYSTEM (ACRB_ACRD_ACRF FAMILY)"/>
    <property type="match status" value="1"/>
</dbReference>
<feature type="transmembrane region" description="Helical" evidence="7">
    <location>
        <begin position="944"/>
        <end position="967"/>
    </location>
</feature>
<feature type="transmembrane region" description="Helical" evidence="7">
    <location>
        <begin position="359"/>
        <end position="381"/>
    </location>
</feature>
<evidence type="ECO:0000313" key="9">
    <source>
        <dbReference type="Proteomes" id="UP000233256"/>
    </source>
</evidence>
<accession>A0A2N1PMU4</accession>
<dbReference type="GO" id="GO:0008324">
    <property type="term" value="F:monoatomic cation transmembrane transporter activity"/>
    <property type="evidence" value="ECO:0007669"/>
    <property type="project" value="InterPro"/>
</dbReference>
<evidence type="ECO:0000313" key="8">
    <source>
        <dbReference type="EMBL" id="PKK89659.1"/>
    </source>
</evidence>
<dbReference type="SUPFAM" id="SSF82714">
    <property type="entry name" value="Multidrug efflux transporter AcrB TolC docking domain, DN and DC subdomains"/>
    <property type="match status" value="2"/>
</dbReference>
<dbReference type="InterPro" id="IPR004763">
    <property type="entry name" value="CusA-like"/>
</dbReference>
<dbReference type="SUPFAM" id="SSF82693">
    <property type="entry name" value="Multidrug efflux transporter AcrB pore domain, PN1, PN2, PC1 and PC2 subdomains"/>
    <property type="match status" value="2"/>
</dbReference>
<keyword evidence="5 7" id="KW-1133">Transmembrane helix</keyword>
<feature type="transmembrane region" description="Helical" evidence="7">
    <location>
        <begin position="918"/>
        <end position="938"/>
    </location>
</feature>
<feature type="transmembrane region" description="Helical" evidence="7">
    <location>
        <begin position="988"/>
        <end position="1009"/>
    </location>
</feature>
<feature type="transmembrane region" description="Helical" evidence="7">
    <location>
        <begin position="1021"/>
        <end position="1047"/>
    </location>
</feature>
<keyword evidence="2" id="KW-0813">Transport</keyword>
<name>A0A2N1PMU4_9BACT</name>
<evidence type="ECO:0000256" key="6">
    <source>
        <dbReference type="ARBA" id="ARBA00023136"/>
    </source>
</evidence>
<feature type="transmembrane region" description="Helical" evidence="7">
    <location>
        <begin position="463"/>
        <end position="483"/>
    </location>
</feature>
<dbReference type="Gene3D" id="3.30.70.1440">
    <property type="entry name" value="Multidrug efflux transporter AcrB pore domain"/>
    <property type="match status" value="1"/>
</dbReference>
<dbReference type="PANTHER" id="PTHR32063">
    <property type="match status" value="1"/>
</dbReference>
<feature type="transmembrane region" description="Helical" evidence="7">
    <location>
        <begin position="495"/>
        <end position="518"/>
    </location>
</feature>
<protein>
    <submittedName>
        <fullName evidence="8">CusA/CzcA family heavy metal efflux RND transporter</fullName>
    </submittedName>
</protein>
<dbReference type="GO" id="GO:0042910">
    <property type="term" value="F:xenobiotic transmembrane transporter activity"/>
    <property type="evidence" value="ECO:0007669"/>
    <property type="project" value="TreeGrafter"/>
</dbReference>
<evidence type="ECO:0000256" key="2">
    <source>
        <dbReference type="ARBA" id="ARBA00022448"/>
    </source>
</evidence>
<dbReference type="Gene3D" id="3.30.70.1430">
    <property type="entry name" value="Multidrug efflux transporter AcrB pore domain"/>
    <property type="match status" value="2"/>
</dbReference>